<dbReference type="GO" id="GO:0016151">
    <property type="term" value="F:nickel cation binding"/>
    <property type="evidence" value="ECO:0007669"/>
    <property type="project" value="UniProtKB-UniRule"/>
</dbReference>
<dbReference type="Proteomes" id="UP000361836">
    <property type="component" value="Unassembled WGS sequence"/>
</dbReference>
<evidence type="ECO:0000313" key="4">
    <source>
        <dbReference type="EMBL" id="VWL99456.1"/>
    </source>
</evidence>
<comment type="function">
    <text evidence="3">Required for maturation of urease via the functional incorporation of the urease nickel metallocenter.</text>
</comment>
<dbReference type="PANTHER" id="PTHR33643">
    <property type="entry name" value="UREASE ACCESSORY PROTEIN D"/>
    <property type="match status" value="1"/>
</dbReference>
<organism evidence="4 5">
    <name type="scientific">Collinsella aerofaciens</name>
    <dbReference type="NCBI Taxonomy" id="74426"/>
    <lineage>
        <taxon>Bacteria</taxon>
        <taxon>Bacillati</taxon>
        <taxon>Actinomycetota</taxon>
        <taxon>Coriobacteriia</taxon>
        <taxon>Coriobacteriales</taxon>
        <taxon>Coriobacteriaceae</taxon>
        <taxon>Collinsella</taxon>
    </lineage>
</organism>
<keyword evidence="5" id="KW-1185">Reference proteome</keyword>
<dbReference type="GO" id="GO:0005737">
    <property type="term" value="C:cytoplasm"/>
    <property type="evidence" value="ECO:0007669"/>
    <property type="project" value="UniProtKB-SubCell"/>
</dbReference>
<dbReference type="HAMAP" id="MF_01384">
    <property type="entry name" value="UreD"/>
    <property type="match status" value="1"/>
</dbReference>
<keyword evidence="2 3" id="KW-0143">Chaperone</keyword>
<keyword evidence="3" id="KW-0963">Cytoplasm</keyword>
<dbReference type="AlphaFoldDB" id="A0A5K1J7L9"/>
<protein>
    <recommendedName>
        <fullName evidence="3">Urease accessory protein UreD</fullName>
    </recommendedName>
</protein>
<accession>A0A5K1J7L9</accession>
<evidence type="ECO:0000256" key="1">
    <source>
        <dbReference type="ARBA" id="ARBA00007177"/>
    </source>
</evidence>
<sequence length="308" mass="33755">MHDEHRNDGENRFGRTSELRLKATARDGVTAVPELYASMPFKVMHAFDVCERDLPGYGRLAGQDDGRSKLAAPKQLMVMSVSAGIMAGDRQELAVDVEPGAALSMTTQAFEKIHRMENGEHAERTTRIHVGAHAYLDYRPLPQIPFAASSFSTDTVIELTDDSSHMAYEEILSCGRVARGERFAYRDYRSHVRVTCSGTPVFIDNTIYRPTSTDMEGFGFFGAYSHLANLVLVNLDIDDARFATIRDYLQSQTGEIGASAAAPASDAPAADTIAGGITRLATGDCLVKLLGHRAQRLQDVLNKVRDLV</sequence>
<proteinExistence type="inferred from homology"/>
<comment type="subunit">
    <text evidence="3">UreD, UreF and UreG form a complex that acts as a GTP-hydrolysis-dependent molecular chaperone, activating the urease apoprotein by helping to assemble the nickel containing metallocenter of UreC. The UreE protein probably delivers the nickel.</text>
</comment>
<dbReference type="Pfam" id="PF01774">
    <property type="entry name" value="UreD"/>
    <property type="match status" value="1"/>
</dbReference>
<keyword evidence="3" id="KW-0996">Nickel insertion</keyword>
<dbReference type="EMBL" id="CABWIE010000030">
    <property type="protein sequence ID" value="VWL99456.1"/>
    <property type="molecule type" value="Genomic_DNA"/>
</dbReference>
<comment type="similarity">
    <text evidence="1 3">Belongs to the UreD family.</text>
</comment>
<evidence type="ECO:0000313" key="5">
    <source>
        <dbReference type="Proteomes" id="UP000361836"/>
    </source>
</evidence>
<gene>
    <name evidence="4" type="primary">ureH</name>
    <name evidence="3" type="synonym">ureD</name>
    <name evidence="4" type="ORF">KCJAJFAP_00645</name>
</gene>
<evidence type="ECO:0000256" key="3">
    <source>
        <dbReference type="HAMAP-Rule" id="MF_01384"/>
    </source>
</evidence>
<dbReference type="RefSeq" id="WP_152076803.1">
    <property type="nucleotide sequence ID" value="NZ_CAAKNU010000106.1"/>
</dbReference>
<evidence type="ECO:0000256" key="2">
    <source>
        <dbReference type="ARBA" id="ARBA00023186"/>
    </source>
</evidence>
<reference evidence="4 5" key="1">
    <citation type="submission" date="2019-10" db="EMBL/GenBank/DDBJ databases">
        <authorList>
            <person name="Wolf R A."/>
        </authorList>
    </citation>
    <scope>NUCLEOTIDE SEQUENCE [LARGE SCALE GENOMIC DNA]</scope>
    <source>
        <strain evidence="4">Collinsella_aerofaciens_MC2</strain>
    </source>
</reference>
<dbReference type="PANTHER" id="PTHR33643:SF1">
    <property type="entry name" value="UREASE ACCESSORY PROTEIN D"/>
    <property type="match status" value="1"/>
</dbReference>
<comment type="subcellular location">
    <subcellularLocation>
        <location evidence="3">Cytoplasm</location>
    </subcellularLocation>
</comment>
<dbReference type="InterPro" id="IPR002669">
    <property type="entry name" value="UreD"/>
</dbReference>
<name>A0A5K1J7L9_9ACTN</name>